<dbReference type="EMBL" id="JBHUJB010000043">
    <property type="protein sequence ID" value="MFD2159291.1"/>
    <property type="molecule type" value="Genomic_DNA"/>
</dbReference>
<feature type="transmembrane region" description="Helical" evidence="9">
    <location>
        <begin position="99"/>
        <end position="120"/>
    </location>
</feature>
<organism evidence="10 11">
    <name type="scientific">Rubritalea tangerina</name>
    <dbReference type="NCBI Taxonomy" id="430798"/>
    <lineage>
        <taxon>Bacteria</taxon>
        <taxon>Pseudomonadati</taxon>
        <taxon>Verrucomicrobiota</taxon>
        <taxon>Verrucomicrobiia</taxon>
        <taxon>Verrucomicrobiales</taxon>
        <taxon>Rubritaleaceae</taxon>
        <taxon>Rubritalea</taxon>
    </lineage>
</organism>
<dbReference type="PANTHER" id="PTHR30477:SF8">
    <property type="entry name" value="METAL TRANSPORT SYSTEM MEMBRANE PROTEIN CT_070-RELATED"/>
    <property type="match status" value="1"/>
</dbReference>
<evidence type="ECO:0000256" key="5">
    <source>
        <dbReference type="ARBA" id="ARBA00022692"/>
    </source>
</evidence>
<gene>
    <name evidence="10" type="ORF">ACFSW8_10310</name>
</gene>
<evidence type="ECO:0000256" key="4">
    <source>
        <dbReference type="ARBA" id="ARBA00022475"/>
    </source>
</evidence>
<feature type="transmembrane region" description="Helical" evidence="9">
    <location>
        <begin position="241"/>
        <end position="263"/>
    </location>
</feature>
<dbReference type="Gene3D" id="1.10.3470.10">
    <property type="entry name" value="ABC transporter involved in vitamin B12 uptake, BtuC"/>
    <property type="match status" value="1"/>
</dbReference>
<comment type="caution">
    <text evidence="10">The sequence shown here is derived from an EMBL/GenBank/DDBJ whole genome shotgun (WGS) entry which is preliminary data.</text>
</comment>
<keyword evidence="6 9" id="KW-1133">Transmembrane helix</keyword>
<feature type="transmembrane region" description="Helical" evidence="9">
    <location>
        <begin position="69"/>
        <end position="87"/>
    </location>
</feature>
<keyword evidence="5 8" id="KW-0812">Transmembrane</keyword>
<keyword evidence="4" id="KW-1003">Cell membrane</keyword>
<keyword evidence="11" id="KW-1185">Reference proteome</keyword>
<dbReference type="PANTHER" id="PTHR30477">
    <property type="entry name" value="ABC-TRANSPORTER METAL-BINDING PROTEIN"/>
    <property type="match status" value="1"/>
</dbReference>
<sequence length="310" mass="33033">MSIWEQPWAIFGMGAVWLTLMCFLVALPCAQLGTFLVLRRMSLVGDAISHSVLPGIVVAFLFVGDLASPWLLIGAAVAGLLVTVLIEQIHQRTRIKQDSAIGIAFTSLFALGVVMLSLYLDKVHLDQQCVVEGSLGDILHYDTVALLGFDVPTPVVSMGVVAALTMVIIVVFYRVLMLSSFDAGLAASFGYKPMVVHYALMAFLSVVVVAAFQAVGAILVIALLILPGASAYLCSHKLKTILILASLHAFLSSLIGIYIHVWTNGNQSAAVVVAGLGLFLLAWLFGPADGVVVRAIHRRAKPVSEVVGHS</sequence>
<evidence type="ECO:0000256" key="7">
    <source>
        <dbReference type="ARBA" id="ARBA00023136"/>
    </source>
</evidence>
<evidence type="ECO:0000313" key="11">
    <source>
        <dbReference type="Proteomes" id="UP001597389"/>
    </source>
</evidence>
<evidence type="ECO:0000256" key="9">
    <source>
        <dbReference type="SAM" id="Phobius"/>
    </source>
</evidence>
<comment type="similarity">
    <text evidence="2 8">Belongs to the ABC-3 integral membrane protein family.</text>
</comment>
<dbReference type="Proteomes" id="UP001597389">
    <property type="component" value="Unassembled WGS sequence"/>
</dbReference>
<keyword evidence="7 9" id="KW-0472">Membrane</keyword>
<dbReference type="Pfam" id="PF00950">
    <property type="entry name" value="ABC-3"/>
    <property type="match status" value="1"/>
</dbReference>
<evidence type="ECO:0000256" key="8">
    <source>
        <dbReference type="RuleBase" id="RU003943"/>
    </source>
</evidence>
<feature type="transmembrane region" description="Helical" evidence="9">
    <location>
        <begin position="42"/>
        <end position="63"/>
    </location>
</feature>
<protein>
    <submittedName>
        <fullName evidence="10">Metal ABC transporter permease</fullName>
    </submittedName>
</protein>
<reference evidence="11" key="1">
    <citation type="journal article" date="2019" name="Int. J. Syst. Evol. Microbiol.">
        <title>The Global Catalogue of Microorganisms (GCM) 10K type strain sequencing project: providing services to taxonomists for standard genome sequencing and annotation.</title>
        <authorList>
            <consortium name="The Broad Institute Genomics Platform"/>
            <consortium name="The Broad Institute Genome Sequencing Center for Infectious Disease"/>
            <person name="Wu L."/>
            <person name="Ma J."/>
        </authorList>
    </citation>
    <scope>NUCLEOTIDE SEQUENCE [LARGE SCALE GENOMIC DNA]</scope>
    <source>
        <strain evidence="11">CCUG 57942</strain>
    </source>
</reference>
<proteinExistence type="inferred from homology"/>
<accession>A0ABW4ZBR3</accession>
<dbReference type="InterPro" id="IPR037294">
    <property type="entry name" value="ABC_BtuC-like"/>
</dbReference>
<evidence type="ECO:0000313" key="10">
    <source>
        <dbReference type="EMBL" id="MFD2159291.1"/>
    </source>
</evidence>
<dbReference type="SUPFAM" id="SSF81345">
    <property type="entry name" value="ABC transporter involved in vitamin B12 uptake, BtuC"/>
    <property type="match status" value="1"/>
</dbReference>
<feature type="transmembrane region" description="Helical" evidence="9">
    <location>
        <begin position="269"/>
        <end position="292"/>
    </location>
</feature>
<evidence type="ECO:0000256" key="6">
    <source>
        <dbReference type="ARBA" id="ARBA00022989"/>
    </source>
</evidence>
<keyword evidence="3 8" id="KW-0813">Transport</keyword>
<feature type="transmembrane region" description="Helical" evidence="9">
    <location>
        <begin position="155"/>
        <end position="175"/>
    </location>
</feature>
<evidence type="ECO:0000256" key="3">
    <source>
        <dbReference type="ARBA" id="ARBA00022448"/>
    </source>
</evidence>
<name>A0ABW4ZBR3_9BACT</name>
<evidence type="ECO:0000256" key="1">
    <source>
        <dbReference type="ARBA" id="ARBA00004651"/>
    </source>
</evidence>
<comment type="subcellular location">
    <subcellularLocation>
        <location evidence="1 8">Cell membrane</location>
        <topology evidence="1 8">Multi-pass membrane protein</topology>
    </subcellularLocation>
</comment>
<dbReference type="InterPro" id="IPR001626">
    <property type="entry name" value="ABC_TroCD"/>
</dbReference>
<evidence type="ECO:0000256" key="2">
    <source>
        <dbReference type="ARBA" id="ARBA00008034"/>
    </source>
</evidence>
<feature type="transmembrane region" description="Helical" evidence="9">
    <location>
        <begin position="6"/>
        <end position="30"/>
    </location>
</feature>